<dbReference type="SUPFAM" id="SSF48208">
    <property type="entry name" value="Six-hairpin glycosidases"/>
    <property type="match status" value="1"/>
</dbReference>
<evidence type="ECO:0000313" key="3">
    <source>
        <dbReference type="EMBL" id="BDI31115.1"/>
    </source>
</evidence>
<accession>A0A402CSF1</accession>
<sequence>MSSAVCGRGEPAPSAAPDPVVRAPVLTFQDRMAQSTLGDAYQNALDNLLRINTVPDTEKAHNKAGMMTGDPGMFVRAGGGYNEPWTRDASLNSWNAASLLEPVAARNTLWAVCERHPDGTVTIQQDNQWWDKVIWITGAWSHYTVTGDREFLASAYQVTQDELARMERDHYSKEFGLFQGPAFFTDGIAGYPEPPYDPANSSSFVLDHHYTQELMPLSTNCVYYNAYKCAARMAAELGRPASEARQYDRAAAALKTAINTHLWMPDKSTYGYFIHGAGPLQGKLDPTQEGIGISYAILFGVASPAQAKSILENAHRSAHGITSSWPHFARYDDAHPGRHNGIVWPLVNGMFACAAAQAGRTDLYRDEAENAALLAAGSGRHFFEIYNGISGAPDGGWQTGSHWPSQPDQTWSATAYLRMIYSGLFGMTFQPNALTFAPTLPAQWGSVQLTGLRYRSAVLNITLNGSGHRISRFLYDGKPRAQPAAPSDATGSHEIVITMKS</sequence>
<dbReference type="GO" id="GO:0005975">
    <property type="term" value="P:carbohydrate metabolic process"/>
    <property type="evidence" value="ECO:0007669"/>
    <property type="project" value="InterPro"/>
</dbReference>
<keyword evidence="4" id="KW-1185">Reference proteome</keyword>
<protein>
    <submittedName>
        <fullName evidence="3">Uncharacterized protein</fullName>
    </submittedName>
</protein>
<dbReference type="Gene3D" id="2.60.420.10">
    <property type="entry name" value="Maltose phosphorylase, domain 3"/>
    <property type="match status" value="1"/>
</dbReference>
<gene>
    <name evidence="3" type="ORF">CCAX7_31660</name>
</gene>
<dbReference type="RefSeq" id="WP_125205858.1">
    <property type="nucleotide sequence ID" value="NZ_AP025739.1"/>
</dbReference>
<proteinExistence type="predicted"/>
<dbReference type="InterPro" id="IPR012341">
    <property type="entry name" value="6hp_glycosidase-like_sf"/>
</dbReference>
<dbReference type="InterPro" id="IPR008928">
    <property type="entry name" value="6-hairpin_glycosidase_sf"/>
</dbReference>
<dbReference type="InterPro" id="IPR005194">
    <property type="entry name" value="Glyco_hydro_65_C"/>
</dbReference>
<dbReference type="Proteomes" id="UP000287394">
    <property type="component" value="Chromosome"/>
</dbReference>
<dbReference type="KEGG" id="ccot:CCAX7_31660"/>
<evidence type="ECO:0000259" key="1">
    <source>
        <dbReference type="Pfam" id="PF03633"/>
    </source>
</evidence>
<dbReference type="PANTHER" id="PTHR34987">
    <property type="entry name" value="C, PUTATIVE (AFU_ORTHOLOGUE AFUA_3G02880)-RELATED"/>
    <property type="match status" value="1"/>
</dbReference>
<organism evidence="3 4">
    <name type="scientific">Capsulimonas corticalis</name>
    <dbReference type="NCBI Taxonomy" id="2219043"/>
    <lineage>
        <taxon>Bacteria</taxon>
        <taxon>Bacillati</taxon>
        <taxon>Armatimonadota</taxon>
        <taxon>Armatimonadia</taxon>
        <taxon>Capsulimonadales</taxon>
        <taxon>Capsulimonadaceae</taxon>
        <taxon>Capsulimonas</taxon>
    </lineage>
</organism>
<evidence type="ECO:0000313" key="4">
    <source>
        <dbReference type="Proteomes" id="UP000287394"/>
    </source>
</evidence>
<name>A0A402CSF1_9BACT</name>
<dbReference type="PANTHER" id="PTHR34987:SF4">
    <property type="entry name" value="ALPHA-L-RHAMNOSIDASE C-TERMINAL DOMAIN-CONTAINING PROTEIN"/>
    <property type="match status" value="1"/>
</dbReference>
<dbReference type="AlphaFoldDB" id="A0A402CSF1"/>
<dbReference type="EMBL" id="AP025739">
    <property type="protein sequence ID" value="BDI31115.1"/>
    <property type="molecule type" value="Genomic_DNA"/>
</dbReference>
<feature type="domain" description="Glycoside hydrolase family 65 C-terminal" evidence="1">
    <location>
        <begin position="429"/>
        <end position="470"/>
    </location>
</feature>
<dbReference type="OrthoDB" id="176168at2"/>
<evidence type="ECO:0000259" key="2">
    <source>
        <dbReference type="Pfam" id="PF22422"/>
    </source>
</evidence>
<reference evidence="3 4" key="1">
    <citation type="journal article" date="2019" name="Int. J. Syst. Evol. Microbiol.">
        <title>Capsulimonas corticalis gen. nov., sp. nov., an aerobic capsulated bacterium, of a novel bacterial order, Capsulimonadales ord. nov., of the class Armatimonadia of the phylum Armatimonadetes.</title>
        <authorList>
            <person name="Li J."/>
            <person name="Kudo C."/>
            <person name="Tonouchi A."/>
        </authorList>
    </citation>
    <scope>NUCLEOTIDE SEQUENCE [LARGE SCALE GENOMIC DNA]</scope>
    <source>
        <strain evidence="3 4">AX-7</strain>
    </source>
</reference>
<feature type="domain" description="Mannosylglycerate hydrolase MGH1-like glycoside hydrolase" evidence="2">
    <location>
        <begin position="135"/>
        <end position="412"/>
    </location>
</feature>
<dbReference type="InterPro" id="IPR054491">
    <property type="entry name" value="MGH1-like_GH"/>
</dbReference>
<dbReference type="Gene3D" id="1.50.10.10">
    <property type="match status" value="1"/>
</dbReference>
<dbReference type="Pfam" id="PF22422">
    <property type="entry name" value="MGH1-like_GH"/>
    <property type="match status" value="1"/>
</dbReference>
<dbReference type="Pfam" id="PF03633">
    <property type="entry name" value="Glyco_hydro_65C"/>
    <property type="match status" value="1"/>
</dbReference>